<proteinExistence type="predicted"/>
<feature type="region of interest" description="Disordered" evidence="1">
    <location>
        <begin position="671"/>
        <end position="712"/>
    </location>
</feature>
<feature type="compositionally biased region" description="Acidic residues" evidence="1">
    <location>
        <begin position="112"/>
        <end position="123"/>
    </location>
</feature>
<evidence type="ECO:0000313" key="2">
    <source>
        <dbReference type="EMBL" id="QSZ29226.1"/>
    </source>
</evidence>
<feature type="region of interest" description="Disordered" evidence="1">
    <location>
        <begin position="625"/>
        <end position="647"/>
    </location>
</feature>
<feature type="compositionally biased region" description="Basic and acidic residues" evidence="1">
    <location>
        <begin position="143"/>
        <end position="158"/>
    </location>
</feature>
<evidence type="ECO:0000313" key="3">
    <source>
        <dbReference type="Proteomes" id="UP000672032"/>
    </source>
</evidence>
<feature type="region of interest" description="Disordered" evidence="1">
    <location>
        <begin position="54"/>
        <end position="190"/>
    </location>
</feature>
<name>A0A8A3P237_9HELO</name>
<feature type="compositionally biased region" description="Polar residues" evidence="1">
    <location>
        <begin position="691"/>
        <end position="707"/>
    </location>
</feature>
<keyword evidence="3" id="KW-1185">Reference proteome</keyword>
<evidence type="ECO:0000256" key="1">
    <source>
        <dbReference type="SAM" id="MobiDB-lite"/>
    </source>
</evidence>
<protein>
    <submittedName>
        <fullName evidence="2">Uncharacterized protein</fullName>
    </submittedName>
</protein>
<gene>
    <name evidence="2" type="ORF">DSL72_003738</name>
</gene>
<feature type="region of interest" description="Disordered" evidence="1">
    <location>
        <begin position="208"/>
        <end position="251"/>
    </location>
</feature>
<dbReference type="EMBL" id="CP063405">
    <property type="protein sequence ID" value="QSZ29226.1"/>
    <property type="molecule type" value="Genomic_DNA"/>
</dbReference>
<feature type="compositionally biased region" description="Low complexity" evidence="1">
    <location>
        <begin position="213"/>
        <end position="229"/>
    </location>
</feature>
<dbReference type="OrthoDB" id="5213862at2759"/>
<feature type="compositionally biased region" description="Low complexity" evidence="1">
    <location>
        <begin position="238"/>
        <end position="250"/>
    </location>
</feature>
<feature type="compositionally biased region" description="Basic residues" evidence="1">
    <location>
        <begin position="75"/>
        <end position="85"/>
    </location>
</feature>
<feature type="compositionally biased region" description="Basic and acidic residues" evidence="1">
    <location>
        <begin position="99"/>
        <end position="111"/>
    </location>
</feature>
<feature type="compositionally biased region" description="Basic residues" evidence="1">
    <location>
        <begin position="628"/>
        <end position="638"/>
    </location>
</feature>
<dbReference type="Proteomes" id="UP000672032">
    <property type="component" value="Chromosome 1"/>
</dbReference>
<organism evidence="2 3">
    <name type="scientific">Monilinia vaccinii-corymbosi</name>
    <dbReference type="NCBI Taxonomy" id="61207"/>
    <lineage>
        <taxon>Eukaryota</taxon>
        <taxon>Fungi</taxon>
        <taxon>Dikarya</taxon>
        <taxon>Ascomycota</taxon>
        <taxon>Pezizomycotina</taxon>
        <taxon>Leotiomycetes</taxon>
        <taxon>Helotiales</taxon>
        <taxon>Sclerotiniaceae</taxon>
        <taxon>Monilinia</taxon>
    </lineage>
</organism>
<accession>A0A8A3P237</accession>
<reference evidence="2" key="1">
    <citation type="submission" date="2020-10" db="EMBL/GenBank/DDBJ databases">
        <title>Genome Sequence of Monilinia vaccinii-corymbosi Sheds Light on Mummy Berry Disease Infection of Blueberry and Mating Type.</title>
        <authorList>
            <person name="Yow A.G."/>
            <person name="Zhang Y."/>
            <person name="Bansal K."/>
            <person name="Eacker S.M."/>
            <person name="Sullivan S."/>
            <person name="Liachko I."/>
            <person name="Cubeta M.A."/>
            <person name="Rollins J.A."/>
            <person name="Ashrafi H."/>
        </authorList>
    </citation>
    <scope>NUCLEOTIDE SEQUENCE</scope>
    <source>
        <strain evidence="2">RL-1</strain>
    </source>
</reference>
<sequence>MASLPRVSAHRELYEPEVEPAPLRIIKRIQTVTGRASGCGLGGADEWGMYESTIDHESEGSPPVAANRPLGPLTIHKKRGGRGRGRGSILDDGLSVKIVDTERHCSSPKVDDSDDPELQEEDLDRTPKANPPPTRNASAGKFLRTELHRESSENDAKKHFIRSSDIPSTPLVVPKTEGSPEIPKRKPSKSKYSLLRAFGARRSEDLESKYPLGRSGSSASARSTKSHSTLLRKLSHRTSTASTIQSTASSVPASLGPVELSHLFESDSQDIIDARINSRASSYYDGTIVMSSPPTPTPTPTIPSFKEDNFVLCPQISVTPESASVNAGVCTLWAAVEITGVLRRSDGTSTLDDAGRTYSTQNLTPRCLDLRSYGSLHNIAVEFQPGPDCIIVDQPEDTFQAKTIRVSETHLMMVKIRLNEVKVSVSHEKENSSDELIENINDILGDTTTHYLTVKINYRHSAFLNLRQQATEGDFRLLPQHTLLETKATATIKRHNPASAWSPRNSGTLNSAVGVSALTKIIEKHFSAERSREALQKLAEDRLIITYPRRTYGHSSDKENRKSTADQLAYIDPTNNLLSHSFSMTAISNFNARGSPVPKRLSSPYDHPLDLVDGEMDPARQIWSQMRRTSRPARKHPRASISDGNYFGADQDALPEFNTRYGGSMRGPNLFLFEPPEASPPDTSHELTPKASRQTRASRVNSVSTTTDDSRGHLMELALKNKRSVGQETLRSMVPSTYSGKGTGFGNRQGGVMGAVAGVGLAGRNWGQWLPWGG</sequence>
<dbReference type="AlphaFoldDB" id="A0A8A3P237"/>